<dbReference type="Gene3D" id="3.20.20.450">
    <property type="entry name" value="EAL domain"/>
    <property type="match status" value="1"/>
</dbReference>
<dbReference type="SMART" id="SM00052">
    <property type="entry name" value="EAL"/>
    <property type="match status" value="1"/>
</dbReference>
<evidence type="ECO:0000313" key="3">
    <source>
        <dbReference type="Proteomes" id="UP000000230"/>
    </source>
</evidence>
<protein>
    <submittedName>
        <fullName evidence="2">Diguanylate phosphodiesterase</fullName>
    </submittedName>
</protein>
<reference evidence="3" key="1">
    <citation type="journal article" date="2010" name="PLoS Genet.">
        <title>Genome sequence of the plant growth promoting endophytic bacterium Enterobacter sp. 638.</title>
        <authorList>
            <person name="Taghavi S."/>
            <person name="van der Lelie D."/>
            <person name="Hoffman A."/>
            <person name="Zhang Y.B."/>
            <person name="Walla M.D."/>
            <person name="Vangronsveld J."/>
            <person name="Newman L."/>
            <person name="Monchy S."/>
        </authorList>
    </citation>
    <scope>NUCLEOTIDE SEQUENCE [LARGE SCALE GENOMIC DNA]</scope>
    <source>
        <strain evidence="3">638</strain>
    </source>
</reference>
<gene>
    <name evidence="2" type="ordered locus">Ent638_0995</name>
</gene>
<dbReference type="PROSITE" id="PS50883">
    <property type="entry name" value="EAL"/>
    <property type="match status" value="1"/>
</dbReference>
<dbReference type="Pfam" id="PF00563">
    <property type="entry name" value="EAL"/>
    <property type="match status" value="1"/>
</dbReference>
<dbReference type="EMBL" id="CP000653">
    <property type="protein sequence ID" value="ABP59679.1"/>
    <property type="molecule type" value="Genomic_DNA"/>
</dbReference>
<evidence type="ECO:0000259" key="1">
    <source>
        <dbReference type="PROSITE" id="PS50883"/>
    </source>
</evidence>
<accession>A0A9J9GFC4</accession>
<feature type="domain" description="EAL" evidence="1">
    <location>
        <begin position="10"/>
        <end position="239"/>
    </location>
</feature>
<dbReference type="InterPro" id="IPR001633">
    <property type="entry name" value="EAL_dom"/>
</dbReference>
<dbReference type="InterPro" id="IPR035919">
    <property type="entry name" value="EAL_sf"/>
</dbReference>
<organism evidence="2 3">
    <name type="scientific">Enterobacter sp. (strain 638)</name>
    <dbReference type="NCBI Taxonomy" id="399742"/>
    <lineage>
        <taxon>Bacteria</taxon>
        <taxon>Pseudomonadati</taxon>
        <taxon>Pseudomonadota</taxon>
        <taxon>Gammaproteobacteria</taxon>
        <taxon>Enterobacterales</taxon>
        <taxon>Enterobacteriaceae</taxon>
        <taxon>Enterobacter</taxon>
    </lineage>
</organism>
<dbReference type="Proteomes" id="UP000000230">
    <property type="component" value="Chromosome"/>
</dbReference>
<dbReference type="KEGG" id="ent:Ent638_0995"/>
<name>A0A9J9GFC4_ENT38</name>
<dbReference type="AlphaFoldDB" id="A0A9J9GFC4"/>
<sequence>MTAFASSPFAAPSTNKFAKLRSVSREIIGIKLEPIVALSSSRIVGMELLSVLASPEKSEQFFQHQSANQSLMLLETQLAALKNTPYSRNLFINLPITVFVETEYFVRILPLLASGQNIEIVDPHSFLLLSAESRACVTQRLQTLADRGCRIWLDDVNGSLIRSFLHCRLPLSGIKIDKLVFWRQRGTPALAQLVSRCAQVASNVLIEGIESHWDRECALQAGAGFGQGYYWPSVGWSEE</sequence>
<proteinExistence type="predicted"/>
<dbReference type="SUPFAM" id="SSF141868">
    <property type="entry name" value="EAL domain-like"/>
    <property type="match status" value="1"/>
</dbReference>
<keyword evidence="3" id="KW-1185">Reference proteome</keyword>
<evidence type="ECO:0000313" key="2">
    <source>
        <dbReference type="EMBL" id="ABP59679.1"/>
    </source>
</evidence>